<evidence type="ECO:0000259" key="4">
    <source>
        <dbReference type="PROSITE" id="PS50887"/>
    </source>
</evidence>
<dbReference type="Gene3D" id="3.30.70.270">
    <property type="match status" value="1"/>
</dbReference>
<dbReference type="InterPro" id="IPR024615">
    <property type="entry name" value="CRISPR-assoc_Cmr2_N"/>
</dbReference>
<feature type="compositionally biased region" description="Basic and acidic residues" evidence="3">
    <location>
        <begin position="327"/>
        <end position="351"/>
    </location>
</feature>
<dbReference type="InterPro" id="IPR013407">
    <property type="entry name" value="CRISPR-assoc_prot_Cmr2"/>
</dbReference>
<dbReference type="Proteomes" id="UP000317835">
    <property type="component" value="Chromosome"/>
</dbReference>
<dbReference type="EMBL" id="CP036426">
    <property type="protein sequence ID" value="QDV33699.1"/>
    <property type="molecule type" value="Genomic_DNA"/>
</dbReference>
<sequence>MDPLDAADADTRGHFLAFSLGPVQPFIASARSVRDLWTGSYVLSWLCLAGMQPIRDRFGDGAILSPNLGGNPLLGSRGVAHEGLPSACLPNRFLARIPDDDGDTARLLADDCERSCRAGWKQISGAVRRGLAVRMEGLDPHWDRLWDAQVDDFFEVRTVVLPLAGCDAPTLERLLCEQYDLTRPDGLAWGRLELVARLMEARGAAGHHPAYAARGDVPQKCSLLGSYEQMGPAGLDESRRFWEALAVPENAWSGTRTRRSERLCAVSLVKRFAWPAFLHEEVGLTPESGYFPDTATVAASRWLATEPEIRPDRERAEHGAWSGQWLHRAEQEGPGRRRVDDDRDPPPRDGLLRTIRRKRLAQDAPPAYLAILMMDGDRLGQWLAGIGPNGTPATRVAPNEWIAAISRALAQFSVGRVPEIVRRHGGVPIYSGGDDVLAFLPLEDSLPCVQELRDAYVEGWARWVDPLCEPAARSGATVSAGLAVVHHKEDLRYALGRARAAEHAAKQAGRDAVTLTICRRSGEHASVGLPWSLLPRVERWRTSFAAGASDRWLYVLRSELPTLGGDEMPWLAVEAEVRRLASRAEDPARRIGPDEAVDLLDAYREAMERRGRGRGRVLADFITLAQSASFLARGRD</sequence>
<evidence type="ECO:0000256" key="2">
    <source>
        <dbReference type="ARBA" id="ARBA00023118"/>
    </source>
</evidence>
<dbReference type="InterPro" id="IPR000160">
    <property type="entry name" value="GGDEF_dom"/>
</dbReference>
<dbReference type="NCBIfam" id="TIGR02577">
    <property type="entry name" value="cas_TM1794_Cmr2"/>
    <property type="match status" value="1"/>
</dbReference>
<dbReference type="AlphaFoldDB" id="A0A518GYM0"/>
<dbReference type="InterPro" id="IPR043128">
    <property type="entry name" value="Rev_trsase/Diguanyl_cyclase"/>
</dbReference>
<evidence type="ECO:0000313" key="6">
    <source>
        <dbReference type="Proteomes" id="UP000317835"/>
    </source>
</evidence>
<keyword evidence="2" id="KW-0051">Antiviral defense</keyword>
<name>A0A518GYM0_9BACT</name>
<dbReference type="CDD" id="cd09679">
    <property type="entry name" value="Cas10_III"/>
    <property type="match status" value="1"/>
</dbReference>
<feature type="region of interest" description="Disordered" evidence="3">
    <location>
        <begin position="314"/>
        <end position="356"/>
    </location>
</feature>
<dbReference type="GO" id="GO:0000166">
    <property type="term" value="F:nucleotide binding"/>
    <property type="evidence" value="ECO:0007669"/>
    <property type="project" value="UniProtKB-KW"/>
</dbReference>
<dbReference type="KEGG" id="tpla:ElP_15760"/>
<dbReference type="Pfam" id="PF12469">
    <property type="entry name" value="Cmr2_N"/>
    <property type="match status" value="1"/>
</dbReference>
<evidence type="ECO:0000256" key="3">
    <source>
        <dbReference type="SAM" id="MobiDB-lite"/>
    </source>
</evidence>
<dbReference type="InterPro" id="IPR038242">
    <property type="entry name" value="Cmr2_N"/>
</dbReference>
<evidence type="ECO:0000313" key="5">
    <source>
        <dbReference type="EMBL" id="QDV33699.1"/>
    </source>
</evidence>
<dbReference type="InterPro" id="IPR054767">
    <property type="entry name" value="Cas10-Cmr2_palm2"/>
</dbReference>
<dbReference type="Gene3D" id="3.30.70.2220">
    <property type="entry name" value="CRISPR-Cas system, Cmr2 subunit, D1 domain, cysteine cluster"/>
    <property type="match status" value="1"/>
</dbReference>
<dbReference type="PROSITE" id="PS50887">
    <property type="entry name" value="GGDEF"/>
    <property type="match status" value="1"/>
</dbReference>
<keyword evidence="1" id="KW-0547">Nucleotide-binding</keyword>
<feature type="domain" description="GGDEF" evidence="4">
    <location>
        <begin position="367"/>
        <end position="518"/>
    </location>
</feature>
<accession>A0A518GYM0</accession>
<dbReference type="GO" id="GO:0051607">
    <property type="term" value="P:defense response to virus"/>
    <property type="evidence" value="ECO:0007669"/>
    <property type="project" value="UniProtKB-KW"/>
</dbReference>
<gene>
    <name evidence="5" type="ORF">ElP_15760</name>
</gene>
<evidence type="ECO:0000256" key="1">
    <source>
        <dbReference type="ARBA" id="ARBA00022741"/>
    </source>
</evidence>
<dbReference type="Pfam" id="PF22335">
    <property type="entry name" value="Cas10-Cmr2_palm2"/>
    <property type="match status" value="1"/>
</dbReference>
<dbReference type="RefSeq" id="WP_197446795.1">
    <property type="nucleotide sequence ID" value="NZ_CP036426.1"/>
</dbReference>
<protein>
    <submittedName>
        <fullName evidence="5">CRISPR-associated protein</fullName>
    </submittedName>
</protein>
<keyword evidence="6" id="KW-1185">Reference proteome</keyword>
<reference evidence="5 6" key="1">
    <citation type="submission" date="2019-02" db="EMBL/GenBank/DDBJ databases">
        <title>Deep-cultivation of Planctomycetes and their phenomic and genomic characterization uncovers novel biology.</title>
        <authorList>
            <person name="Wiegand S."/>
            <person name="Jogler M."/>
            <person name="Boedeker C."/>
            <person name="Pinto D."/>
            <person name="Vollmers J."/>
            <person name="Rivas-Marin E."/>
            <person name="Kohn T."/>
            <person name="Peeters S.H."/>
            <person name="Heuer A."/>
            <person name="Rast P."/>
            <person name="Oberbeckmann S."/>
            <person name="Bunk B."/>
            <person name="Jeske O."/>
            <person name="Meyerdierks A."/>
            <person name="Storesund J.E."/>
            <person name="Kallscheuer N."/>
            <person name="Luecker S."/>
            <person name="Lage O.M."/>
            <person name="Pohl T."/>
            <person name="Merkel B.J."/>
            <person name="Hornburger P."/>
            <person name="Mueller R.-W."/>
            <person name="Bruemmer F."/>
            <person name="Labrenz M."/>
            <person name="Spormann A.M."/>
            <person name="Op den Camp H."/>
            <person name="Overmann J."/>
            <person name="Amann R."/>
            <person name="Jetten M.S.M."/>
            <person name="Mascher T."/>
            <person name="Medema M.H."/>
            <person name="Devos D.P."/>
            <person name="Kaster A.-K."/>
            <person name="Ovreas L."/>
            <person name="Rohde M."/>
            <person name="Galperin M.Y."/>
            <person name="Jogler C."/>
        </authorList>
    </citation>
    <scope>NUCLEOTIDE SEQUENCE [LARGE SCALE GENOMIC DNA]</scope>
    <source>
        <strain evidence="5 6">ElP</strain>
    </source>
</reference>
<proteinExistence type="predicted"/>
<organism evidence="5 6">
    <name type="scientific">Tautonia plasticadhaerens</name>
    <dbReference type="NCBI Taxonomy" id="2527974"/>
    <lineage>
        <taxon>Bacteria</taxon>
        <taxon>Pseudomonadati</taxon>
        <taxon>Planctomycetota</taxon>
        <taxon>Planctomycetia</taxon>
        <taxon>Isosphaerales</taxon>
        <taxon>Isosphaeraceae</taxon>
        <taxon>Tautonia</taxon>
    </lineage>
</organism>